<dbReference type="InterPro" id="IPR029016">
    <property type="entry name" value="GAF-like_dom_sf"/>
</dbReference>
<comment type="catalytic activity">
    <reaction evidence="1">
        <text>ATP + protein L-histidine = ADP + protein N-phospho-L-histidine.</text>
        <dbReference type="EC" id="2.7.13.3"/>
    </reaction>
</comment>
<keyword evidence="4" id="KW-0808">Transferase</keyword>
<organism evidence="10 11">
    <name type="scientific">Eiseniibacteriota bacterium</name>
    <dbReference type="NCBI Taxonomy" id="2212470"/>
    <lineage>
        <taxon>Bacteria</taxon>
        <taxon>Candidatus Eiseniibacteriota</taxon>
    </lineage>
</organism>
<gene>
    <name evidence="10" type="ORF">HOP12_01260</name>
</gene>
<dbReference type="Gene3D" id="3.30.565.10">
    <property type="entry name" value="Histidine kinase-like ATPase, C-terminal domain"/>
    <property type="match status" value="1"/>
</dbReference>
<dbReference type="GO" id="GO:0004673">
    <property type="term" value="F:protein histidine kinase activity"/>
    <property type="evidence" value="ECO:0007669"/>
    <property type="project" value="UniProtKB-EC"/>
</dbReference>
<evidence type="ECO:0000313" key="11">
    <source>
        <dbReference type="Proteomes" id="UP000580839"/>
    </source>
</evidence>
<dbReference type="Proteomes" id="UP000580839">
    <property type="component" value="Unassembled WGS sequence"/>
</dbReference>
<dbReference type="SMART" id="SM00387">
    <property type="entry name" value="HATPase_c"/>
    <property type="match status" value="1"/>
</dbReference>
<comment type="caution">
    <text evidence="10">The sequence shown here is derived from an EMBL/GenBank/DDBJ whole genome shotgun (WGS) entry which is preliminary data.</text>
</comment>
<keyword evidence="6" id="KW-0418">Kinase</keyword>
<dbReference type="PANTHER" id="PTHR43065">
    <property type="entry name" value="SENSOR HISTIDINE KINASE"/>
    <property type="match status" value="1"/>
</dbReference>
<evidence type="ECO:0000313" key="10">
    <source>
        <dbReference type="EMBL" id="NOT32775.1"/>
    </source>
</evidence>
<dbReference type="InterPro" id="IPR004358">
    <property type="entry name" value="Sig_transdc_His_kin-like_C"/>
</dbReference>
<accession>A0A849SLJ5</accession>
<dbReference type="PROSITE" id="PS50109">
    <property type="entry name" value="HIS_KIN"/>
    <property type="match status" value="1"/>
</dbReference>
<proteinExistence type="predicted"/>
<dbReference type="GO" id="GO:0000160">
    <property type="term" value="P:phosphorelay signal transduction system"/>
    <property type="evidence" value="ECO:0007669"/>
    <property type="project" value="UniProtKB-KW"/>
</dbReference>
<dbReference type="GO" id="GO:0005524">
    <property type="term" value="F:ATP binding"/>
    <property type="evidence" value="ECO:0007669"/>
    <property type="project" value="UniProtKB-KW"/>
</dbReference>
<evidence type="ECO:0000259" key="9">
    <source>
        <dbReference type="PROSITE" id="PS50109"/>
    </source>
</evidence>
<keyword evidence="7" id="KW-0067">ATP-binding</keyword>
<sequence>MNPEPHEPDVFQVLVQVGALLRDTGDPDKIVRAFVRAAHLLLGADATCVVSRTGEDFGTRLRVSQPLDANWDLPQLDGLLGEDDVRAPLGLMTSRIERRGRDWGLLAVRRDNDTFSTQQRHDLMRLVAELSARLQRADRDRLSEVRERIDTKILRDLDPKDLYYQVLDGLHQLTRYDHSASLYVMDASTRRLELVAEQIAWRKKMKSPRIGATSNPSPDLERLLGEGMIHGVDRLDGAWREWTSDGAAALATLLDPIPHGPEAADAPTMGAMLIAVLGSRADGVGVLQLGARRPGWFGAHELEIVRRFVPAMSVALQRARATESIRRKVVDVERRAVFAHLARGVAHDVNNALGAVVPLVQQIHADLDDGRLDPVTLRTDLEQIERSLEVCQRIFTGMLRSARGASTHTGSCDVRRAIRNACDLLDGPLRRAGVVLVLEVEETIPDVRGALGEMEQLVLNLATNALEAMPRGGRLTIATRRESDGVRLDVVDTGRGIPAELLAEVDQPFVTTKENGTGLGLPTCRSIVSGVGGELSIESEVGKGTRVIVRLAPASAAVEA</sequence>
<reference evidence="10 11" key="1">
    <citation type="submission" date="2020-04" db="EMBL/GenBank/DDBJ databases">
        <title>Metagenomic profiling of ammonia- and methane-oxidizing microorganisms in a Dutch drinking water treatment plant.</title>
        <authorList>
            <person name="Poghosyan L."/>
            <person name="Leucker S."/>
        </authorList>
    </citation>
    <scope>NUCLEOTIDE SEQUENCE [LARGE SCALE GENOMIC DNA]</scope>
    <source>
        <strain evidence="10">S-RSF-IL-03</strain>
    </source>
</reference>
<keyword evidence="5" id="KW-0547">Nucleotide-binding</keyword>
<dbReference type="InterPro" id="IPR003018">
    <property type="entry name" value="GAF"/>
</dbReference>
<name>A0A849SLJ5_UNCEI</name>
<dbReference type="SUPFAM" id="SSF55781">
    <property type="entry name" value="GAF domain-like"/>
    <property type="match status" value="1"/>
</dbReference>
<dbReference type="InterPro" id="IPR003594">
    <property type="entry name" value="HATPase_dom"/>
</dbReference>
<dbReference type="EMBL" id="JABFRW010000013">
    <property type="protein sequence ID" value="NOT32775.1"/>
    <property type="molecule type" value="Genomic_DNA"/>
</dbReference>
<keyword evidence="8" id="KW-0902">Two-component regulatory system</keyword>
<keyword evidence="3" id="KW-0597">Phosphoprotein</keyword>
<dbReference type="InterPro" id="IPR005467">
    <property type="entry name" value="His_kinase_dom"/>
</dbReference>
<evidence type="ECO:0000256" key="1">
    <source>
        <dbReference type="ARBA" id="ARBA00000085"/>
    </source>
</evidence>
<evidence type="ECO:0000256" key="7">
    <source>
        <dbReference type="ARBA" id="ARBA00022840"/>
    </source>
</evidence>
<dbReference type="Pfam" id="PF02518">
    <property type="entry name" value="HATPase_c"/>
    <property type="match status" value="1"/>
</dbReference>
<evidence type="ECO:0000256" key="3">
    <source>
        <dbReference type="ARBA" id="ARBA00022553"/>
    </source>
</evidence>
<dbReference type="EC" id="2.7.13.3" evidence="2"/>
<feature type="domain" description="Histidine kinase" evidence="9">
    <location>
        <begin position="344"/>
        <end position="555"/>
    </location>
</feature>
<dbReference type="CDD" id="cd00075">
    <property type="entry name" value="HATPase"/>
    <property type="match status" value="1"/>
</dbReference>
<dbReference type="InterPro" id="IPR036890">
    <property type="entry name" value="HATPase_C_sf"/>
</dbReference>
<evidence type="ECO:0000256" key="2">
    <source>
        <dbReference type="ARBA" id="ARBA00012438"/>
    </source>
</evidence>
<dbReference type="PRINTS" id="PR00344">
    <property type="entry name" value="BCTRLSENSOR"/>
</dbReference>
<protein>
    <recommendedName>
        <fullName evidence="2">histidine kinase</fullName>
        <ecNumber evidence="2">2.7.13.3</ecNumber>
    </recommendedName>
</protein>
<dbReference type="PANTHER" id="PTHR43065:SF10">
    <property type="entry name" value="PEROXIDE STRESS-ACTIVATED HISTIDINE KINASE MAK3"/>
    <property type="match status" value="1"/>
</dbReference>
<dbReference type="AlphaFoldDB" id="A0A849SLJ5"/>
<dbReference type="SUPFAM" id="SSF55874">
    <property type="entry name" value="ATPase domain of HSP90 chaperone/DNA topoisomerase II/histidine kinase"/>
    <property type="match status" value="1"/>
</dbReference>
<dbReference type="SMART" id="SM00065">
    <property type="entry name" value="GAF"/>
    <property type="match status" value="1"/>
</dbReference>
<dbReference type="Gene3D" id="3.30.450.40">
    <property type="match status" value="1"/>
</dbReference>
<evidence type="ECO:0000256" key="5">
    <source>
        <dbReference type="ARBA" id="ARBA00022741"/>
    </source>
</evidence>
<evidence type="ECO:0000256" key="6">
    <source>
        <dbReference type="ARBA" id="ARBA00022777"/>
    </source>
</evidence>
<evidence type="ECO:0000256" key="8">
    <source>
        <dbReference type="ARBA" id="ARBA00023012"/>
    </source>
</evidence>
<dbReference type="Gene3D" id="1.10.287.130">
    <property type="match status" value="1"/>
</dbReference>
<evidence type="ECO:0000256" key="4">
    <source>
        <dbReference type="ARBA" id="ARBA00022679"/>
    </source>
</evidence>